<evidence type="ECO:0000256" key="1">
    <source>
        <dbReference type="SAM" id="MobiDB-lite"/>
    </source>
</evidence>
<dbReference type="RefSeq" id="XP_066668279.1">
    <property type="nucleotide sequence ID" value="XM_066812937.1"/>
</dbReference>
<gene>
    <name evidence="2" type="ORF">PG997_008622</name>
</gene>
<sequence length="216" mass="23210">MELHHPHETPGTPNGGLADSVHAPSNSNSSNSYPSREQAVVTPTPDEYDDEDAAFMMPRDVTNVPWHARNDSVPQSMRSFSTLDDSVASSPVHSALLADRHEPVIRDSWPSMPFGAGRARGISQLTESSAGGSAREEFDPFRYDVNASGKPAPPPPTSWAPPASTKPPSPPVSNRYDSRDAASTGEAVGALVEPQLCLGRQRPCEFPHVRQAAQHV</sequence>
<evidence type="ECO:0000313" key="2">
    <source>
        <dbReference type="EMBL" id="KAK8080804.1"/>
    </source>
</evidence>
<protein>
    <submittedName>
        <fullName evidence="2">Uncharacterized protein</fullName>
    </submittedName>
</protein>
<dbReference type="Proteomes" id="UP001433268">
    <property type="component" value="Unassembled WGS sequence"/>
</dbReference>
<name>A0ABR1WBC8_9PEZI</name>
<feature type="region of interest" description="Disordered" evidence="1">
    <location>
        <begin position="126"/>
        <end position="187"/>
    </location>
</feature>
<reference evidence="2 3" key="1">
    <citation type="submission" date="2023-01" db="EMBL/GenBank/DDBJ databases">
        <title>Analysis of 21 Apiospora genomes using comparative genomics revels a genus with tremendous synthesis potential of carbohydrate active enzymes and secondary metabolites.</title>
        <authorList>
            <person name="Sorensen T."/>
        </authorList>
    </citation>
    <scope>NUCLEOTIDE SEQUENCE [LARGE SCALE GENOMIC DNA]</scope>
    <source>
        <strain evidence="2 3">CBS 114990</strain>
    </source>
</reference>
<comment type="caution">
    <text evidence="2">The sequence shown here is derived from an EMBL/GenBank/DDBJ whole genome shotgun (WGS) entry which is preliminary data.</text>
</comment>
<evidence type="ECO:0000313" key="3">
    <source>
        <dbReference type="Proteomes" id="UP001433268"/>
    </source>
</evidence>
<keyword evidence="3" id="KW-1185">Reference proteome</keyword>
<accession>A0ABR1WBC8</accession>
<dbReference type="EMBL" id="JAQQWN010000006">
    <property type="protein sequence ID" value="KAK8080804.1"/>
    <property type="molecule type" value="Genomic_DNA"/>
</dbReference>
<proteinExistence type="predicted"/>
<feature type="compositionally biased region" description="Pro residues" evidence="1">
    <location>
        <begin position="151"/>
        <end position="171"/>
    </location>
</feature>
<feature type="region of interest" description="Disordered" evidence="1">
    <location>
        <begin position="1"/>
        <end position="51"/>
    </location>
</feature>
<dbReference type="GeneID" id="92045997"/>
<organism evidence="2 3">
    <name type="scientific">Apiospora hydei</name>
    <dbReference type="NCBI Taxonomy" id="1337664"/>
    <lineage>
        <taxon>Eukaryota</taxon>
        <taxon>Fungi</taxon>
        <taxon>Dikarya</taxon>
        <taxon>Ascomycota</taxon>
        <taxon>Pezizomycotina</taxon>
        <taxon>Sordariomycetes</taxon>
        <taxon>Xylariomycetidae</taxon>
        <taxon>Amphisphaeriales</taxon>
        <taxon>Apiosporaceae</taxon>
        <taxon>Apiospora</taxon>
    </lineage>
</organism>